<dbReference type="EMBL" id="HBEO01016622">
    <property type="protein sequence ID" value="CAD8485710.1"/>
    <property type="molecule type" value="Transcribed_RNA"/>
</dbReference>
<keyword evidence="1" id="KW-0812">Transmembrane</keyword>
<evidence type="ECO:0000313" key="2">
    <source>
        <dbReference type="EMBL" id="CAD8485710.1"/>
    </source>
</evidence>
<keyword evidence="1" id="KW-0472">Membrane</keyword>
<name>A0A7S0EI18_9CRYP</name>
<dbReference type="AlphaFoldDB" id="A0A7S0EI18"/>
<reference evidence="2" key="1">
    <citation type="submission" date="2021-01" db="EMBL/GenBank/DDBJ databases">
        <authorList>
            <person name="Corre E."/>
            <person name="Pelletier E."/>
            <person name="Niang G."/>
            <person name="Scheremetjew M."/>
            <person name="Finn R."/>
            <person name="Kale V."/>
            <person name="Holt S."/>
            <person name="Cochrane G."/>
            <person name="Meng A."/>
            <person name="Brown T."/>
            <person name="Cohen L."/>
        </authorList>
    </citation>
    <scope>NUCLEOTIDE SEQUENCE</scope>
    <source>
        <strain evidence="2">CCMP325</strain>
    </source>
</reference>
<proteinExistence type="predicted"/>
<sequence length="260" mass="28907">MTRVEARLVSFCLLLSLICAVVIVFRGQNRGRNVLIQDRGVPTFEWSDNNVDMFYKACREGNEAACKDLVSSDDALANLNRRASKTRIYVQPQSSEEESSYDKFRKAGDDVVPLAGHYNVKDMSGYDLGATLSPVEVEQKMVATPGSTMLRAMGVGKLYASRYPLALLVSQGYRQQRGIQRLAVVPASCDPDGPNCGPTRPEEDDMADVPLPPRDWLNMQYECCPCLGQGSRRIGYDQFENSGFYNPYTMNLCHNCGCTV</sequence>
<evidence type="ECO:0000256" key="1">
    <source>
        <dbReference type="SAM" id="Phobius"/>
    </source>
</evidence>
<organism evidence="2">
    <name type="scientific">Hanusia phi</name>
    <dbReference type="NCBI Taxonomy" id="3032"/>
    <lineage>
        <taxon>Eukaryota</taxon>
        <taxon>Cryptophyceae</taxon>
        <taxon>Pyrenomonadales</taxon>
        <taxon>Geminigeraceae</taxon>
        <taxon>Hanusia</taxon>
    </lineage>
</organism>
<feature type="transmembrane region" description="Helical" evidence="1">
    <location>
        <begin position="6"/>
        <end position="25"/>
    </location>
</feature>
<gene>
    <name evidence="2" type="ORF">HPHI1048_LOCUS11336</name>
</gene>
<accession>A0A7S0EI18</accession>
<keyword evidence="1" id="KW-1133">Transmembrane helix</keyword>
<protein>
    <submittedName>
        <fullName evidence="2">Uncharacterized protein</fullName>
    </submittedName>
</protein>